<proteinExistence type="predicted"/>
<feature type="non-terminal residue" evidence="1">
    <location>
        <position position="248"/>
    </location>
</feature>
<dbReference type="InterPro" id="IPR027417">
    <property type="entry name" value="P-loop_NTPase"/>
</dbReference>
<dbReference type="PANTHER" id="PTHR43038:SF3">
    <property type="entry name" value="ABC TRANSPORTER G FAMILY MEMBER 20 ISOFORM X1"/>
    <property type="match status" value="1"/>
</dbReference>
<reference evidence="1" key="1">
    <citation type="submission" date="2020-02" db="EMBL/GenBank/DDBJ databases">
        <title>Relaxed selection underlies rapid genomic changes in the transitions from sociality to social parasitism in ants.</title>
        <authorList>
            <person name="Bi X."/>
        </authorList>
    </citation>
    <scope>NUCLEOTIDE SEQUENCE</scope>
    <source>
        <strain evidence="1">BGI-DK2013a</strain>
        <tissue evidence="1">Whole body</tissue>
    </source>
</reference>
<keyword evidence="2" id="KW-1185">Reference proteome</keyword>
<dbReference type="AlphaFoldDB" id="A0A836ERJ7"/>
<dbReference type="Proteomes" id="UP000667349">
    <property type="component" value="Unassembled WGS sequence"/>
</dbReference>
<protein>
    <submittedName>
        <fullName evidence="1">ABCGN protein</fullName>
    </submittedName>
</protein>
<evidence type="ECO:0000313" key="2">
    <source>
        <dbReference type="Proteomes" id="UP000667349"/>
    </source>
</evidence>
<dbReference type="SUPFAM" id="SSF52540">
    <property type="entry name" value="P-loop containing nucleoside triphosphate hydrolases"/>
    <property type="match status" value="1"/>
</dbReference>
<dbReference type="EMBL" id="JAANHZ010000800">
    <property type="protein sequence ID" value="KAG5306848.1"/>
    <property type="molecule type" value="Genomic_DNA"/>
</dbReference>
<dbReference type="PANTHER" id="PTHR43038">
    <property type="entry name" value="ATP-BINDING CASSETTE, SUB-FAMILY H, MEMBER 1"/>
    <property type="match status" value="1"/>
</dbReference>
<name>A0A836ERJ7_9HYME</name>
<feature type="non-terminal residue" evidence="1">
    <location>
        <position position="1"/>
    </location>
</feature>
<gene>
    <name evidence="1" type="primary">Abcg23_1</name>
    <name evidence="1" type="ORF">G6Z75_0004321</name>
</gene>
<evidence type="ECO:0000313" key="1">
    <source>
        <dbReference type="EMBL" id="KAG5306848.1"/>
    </source>
</evidence>
<accession>A0A836ERJ7</accession>
<sequence>MDNKGFQGEDQVQQQKLKKMFSWTDGLPNDGGAGAANATMQNNNGDMDLTTVTSSNPVLATPGLNNPTWNRQQAVSVRHAFKIYGSSKNPNHVIQNLSMTVAKGSIIWNHLVQITKDGNKTVIITTHYIEEARQAHTIGLMRSGRLLAEEAPRTLLQMYNCASLEEVFLKLSRKQGQYAQPTTELNISNNISLASLNWGKKDEPVYVTEESGVVGLNFHQSKEVLIHDSTNGIANHYDVRNYFRCTAD</sequence>
<organism evidence="1 2">
    <name type="scientific">Acromyrmex insinuator</name>
    <dbReference type="NCBI Taxonomy" id="230686"/>
    <lineage>
        <taxon>Eukaryota</taxon>
        <taxon>Metazoa</taxon>
        <taxon>Ecdysozoa</taxon>
        <taxon>Arthropoda</taxon>
        <taxon>Hexapoda</taxon>
        <taxon>Insecta</taxon>
        <taxon>Pterygota</taxon>
        <taxon>Neoptera</taxon>
        <taxon>Endopterygota</taxon>
        <taxon>Hymenoptera</taxon>
        <taxon>Apocrita</taxon>
        <taxon>Aculeata</taxon>
        <taxon>Formicoidea</taxon>
        <taxon>Formicidae</taxon>
        <taxon>Myrmicinae</taxon>
        <taxon>Acromyrmex</taxon>
    </lineage>
</organism>
<dbReference type="Gene3D" id="3.40.50.300">
    <property type="entry name" value="P-loop containing nucleotide triphosphate hydrolases"/>
    <property type="match status" value="1"/>
</dbReference>
<comment type="caution">
    <text evidence="1">The sequence shown here is derived from an EMBL/GenBank/DDBJ whole genome shotgun (WGS) entry which is preliminary data.</text>
</comment>